<dbReference type="Pfam" id="PF05199">
    <property type="entry name" value="GMC_oxred_C"/>
    <property type="match status" value="1"/>
</dbReference>
<dbReference type="PANTHER" id="PTHR46056">
    <property type="entry name" value="LONG-CHAIN-ALCOHOL OXIDASE"/>
    <property type="match status" value="1"/>
</dbReference>
<keyword evidence="4" id="KW-0560">Oxidoreductase</keyword>
<dbReference type="InterPro" id="IPR000172">
    <property type="entry name" value="GMC_OxRdtase_N"/>
</dbReference>
<dbReference type="EMBL" id="NWSV01000005">
    <property type="protein sequence ID" value="PDT04132.1"/>
    <property type="molecule type" value="Genomic_DNA"/>
</dbReference>
<gene>
    <name evidence="7" type="ORF">CO666_09570</name>
</gene>
<evidence type="ECO:0000256" key="3">
    <source>
        <dbReference type="ARBA" id="ARBA00022827"/>
    </source>
</evidence>
<reference evidence="7 8" key="1">
    <citation type="submission" date="2017-09" db="EMBL/GenBank/DDBJ databases">
        <title>Comparative genomics of rhizobia isolated from Phaseolus vulgaris in China.</title>
        <authorList>
            <person name="Tong W."/>
        </authorList>
    </citation>
    <scope>NUCLEOTIDE SEQUENCE [LARGE SCALE GENOMIC DNA]</scope>
    <source>
        <strain evidence="7 8">C5</strain>
    </source>
</reference>
<feature type="domain" description="Glucose-methanol-choline oxidoreductase C-terminal" evidence="6">
    <location>
        <begin position="407"/>
        <end position="525"/>
    </location>
</feature>
<accession>A0A2A6JDV9</accession>
<dbReference type="SUPFAM" id="SSF54373">
    <property type="entry name" value="FAD-linked reductases, C-terminal domain"/>
    <property type="match status" value="1"/>
</dbReference>
<dbReference type="InterPro" id="IPR036188">
    <property type="entry name" value="FAD/NAD-bd_sf"/>
</dbReference>
<dbReference type="RefSeq" id="WP_097611845.1">
    <property type="nucleotide sequence ID" value="NZ_NWSV01000005.1"/>
</dbReference>
<evidence type="ECO:0000256" key="4">
    <source>
        <dbReference type="ARBA" id="ARBA00023002"/>
    </source>
</evidence>
<keyword evidence="3" id="KW-0274">FAD</keyword>
<evidence type="ECO:0000256" key="2">
    <source>
        <dbReference type="ARBA" id="ARBA00022630"/>
    </source>
</evidence>
<organism evidence="7 8">
    <name type="scientific">Rhizobium chutanense</name>
    <dbReference type="NCBI Taxonomy" id="2035448"/>
    <lineage>
        <taxon>Bacteria</taxon>
        <taxon>Pseudomonadati</taxon>
        <taxon>Pseudomonadota</taxon>
        <taxon>Alphaproteobacteria</taxon>
        <taxon>Hyphomicrobiales</taxon>
        <taxon>Rhizobiaceae</taxon>
        <taxon>Rhizobium/Agrobacterium group</taxon>
        <taxon>Rhizobium</taxon>
    </lineage>
</organism>
<evidence type="ECO:0000256" key="1">
    <source>
        <dbReference type="ARBA" id="ARBA00010790"/>
    </source>
</evidence>
<dbReference type="Pfam" id="PF00732">
    <property type="entry name" value="GMC_oxred_N"/>
    <property type="match status" value="1"/>
</dbReference>
<dbReference type="PANTHER" id="PTHR46056:SF12">
    <property type="entry name" value="LONG-CHAIN-ALCOHOL OXIDASE"/>
    <property type="match status" value="1"/>
</dbReference>
<keyword evidence="8" id="KW-1185">Reference proteome</keyword>
<feature type="domain" description="Glucose-methanol-choline oxidoreductase N-terminal" evidence="5">
    <location>
        <begin position="15"/>
        <end position="314"/>
    </location>
</feature>
<evidence type="ECO:0000313" key="8">
    <source>
        <dbReference type="Proteomes" id="UP000220768"/>
    </source>
</evidence>
<protein>
    <submittedName>
        <fullName evidence="7">Glucose dehydrogenase</fullName>
    </submittedName>
</protein>
<dbReference type="Gene3D" id="3.50.50.60">
    <property type="entry name" value="FAD/NAD(P)-binding domain"/>
    <property type="match status" value="2"/>
</dbReference>
<keyword evidence="2" id="KW-0285">Flavoprotein</keyword>
<dbReference type="AlphaFoldDB" id="A0A2A6JDV9"/>
<evidence type="ECO:0000259" key="5">
    <source>
        <dbReference type="Pfam" id="PF00732"/>
    </source>
</evidence>
<evidence type="ECO:0000259" key="6">
    <source>
        <dbReference type="Pfam" id="PF05199"/>
    </source>
</evidence>
<dbReference type="GO" id="GO:0016614">
    <property type="term" value="F:oxidoreductase activity, acting on CH-OH group of donors"/>
    <property type="evidence" value="ECO:0007669"/>
    <property type="project" value="InterPro"/>
</dbReference>
<comment type="caution">
    <text evidence="7">The sequence shown here is derived from an EMBL/GenBank/DDBJ whole genome shotgun (WGS) entry which is preliminary data.</text>
</comment>
<sequence length="552" mass="59984">MTNESQATVYDVVIVGAGPSGAVAAKRLAEEGMSVICLEQGGYPDYTKLRHSGLEFELTKQQHFATNPNRRRAPSDYPIDVSDSDIEPLMWNGVGGSSVLYAAAWHRLKPSDFRVRSVDGIADDWPLSYAELEPFYARVENDFAVSGVGGDPAYPPGFDIPLPPFPMGAMERKFASAHDRLGWHWWPGSNSIATVKHNGLLPCVRRGACTWGCFDGAKASVDRTHWPACIKLGVKLVQNARVLRVETGADGLATGVTYVDRESGATHFQPGRAVIVSANGIGTPRLLLNSASNRHPDGLGNSSGLVGKRLMMHPYGTVTGLFDDFFENWQGPYGQRAYSLEFAETRKDTNFYRGAKWQLMGMGGPLASVGSWPWGSSDDVWGENFHDTVHKRFGRSAYWGIMAEDLPNEENMVTLDPDVTDAQGMAAVKVTYKASQNTVDLLNYNVTRASESMREAGAYEVAGTPLMRETGWHILGTVRMGKDPGNSVVDAFGRSHDVPNLFVMDGSVMPTSGAVNPTGTVTALALRNAESIIANRRSQPVSQAAEARKVGH</sequence>
<dbReference type="PRINTS" id="PR00411">
    <property type="entry name" value="PNDRDTASEI"/>
</dbReference>
<evidence type="ECO:0000313" key="7">
    <source>
        <dbReference type="EMBL" id="PDT04132.1"/>
    </source>
</evidence>
<dbReference type="Proteomes" id="UP000220768">
    <property type="component" value="Unassembled WGS sequence"/>
</dbReference>
<name>A0A2A6JDV9_9HYPH</name>
<dbReference type="InterPro" id="IPR007867">
    <property type="entry name" value="GMC_OxRtase_C"/>
</dbReference>
<comment type="similarity">
    <text evidence="1">Belongs to the GMC oxidoreductase family.</text>
</comment>
<proteinExistence type="inferred from homology"/>
<dbReference type="SUPFAM" id="SSF51905">
    <property type="entry name" value="FAD/NAD(P)-binding domain"/>
    <property type="match status" value="1"/>
</dbReference>
<dbReference type="GO" id="GO:0050660">
    <property type="term" value="F:flavin adenine dinucleotide binding"/>
    <property type="evidence" value="ECO:0007669"/>
    <property type="project" value="InterPro"/>
</dbReference>